<evidence type="ECO:0000313" key="1">
    <source>
        <dbReference type="EMBL" id="CAG76023.1"/>
    </source>
</evidence>
<proteinExistence type="predicted"/>
<reference evidence="1" key="1">
    <citation type="submission" date="2004-02" db="EMBL/GenBank/DDBJ databases">
        <title>The genome sequence of the enterobacterial phytopathogen Erwinia carotovora subsp. atroseptica SCRI1043 and functional genomic identification of novel virulence factors.</title>
        <authorList>
            <person name="Bell K.S."/>
            <person name="Sebaihia M."/>
            <person name="Pritchard L."/>
            <person name="Holden M."/>
            <person name="Hyman L.J."/>
            <person name="Holeva M.C."/>
            <person name="Thomson N.R."/>
            <person name="Bentley S.D."/>
            <person name="Churcher C."/>
            <person name="Mungall K."/>
            <person name="Atkin R."/>
            <person name="Bason N."/>
            <person name="Brooks K."/>
            <person name="Chillingworth T."/>
            <person name="Clark K."/>
            <person name="Doggett J."/>
            <person name="Fraser A."/>
            <person name="Hance Z."/>
            <person name="Hauser H."/>
            <person name="Jagels K."/>
            <person name="Moule S."/>
            <person name="Norbertczak H."/>
            <person name="Ormond D."/>
            <person name="Price C."/>
            <person name="Quail M.A."/>
            <person name="Sanders M."/>
            <person name="Walker D."/>
            <person name="Whitehead S."/>
            <person name="Salmond G.P.C."/>
            <person name="Birch P.R.J."/>
            <person name="Barrell B.G."/>
            <person name="Parkhill J."/>
            <person name="Toth I.K."/>
        </authorList>
    </citation>
    <scope>NUCLEOTIDE SEQUENCE</scope>
    <source>
        <strain evidence="1">SCRI1043</strain>
    </source>
</reference>
<organism evidence="1 2">
    <name type="scientific">Pectobacterium atrosepticum (strain SCRI 1043 / ATCC BAA-672)</name>
    <name type="common">Erwinia carotovora subsp. atroseptica</name>
    <dbReference type="NCBI Taxonomy" id="218491"/>
    <lineage>
        <taxon>Bacteria</taxon>
        <taxon>Pseudomonadati</taxon>
        <taxon>Pseudomonadota</taxon>
        <taxon>Gammaproteobacteria</taxon>
        <taxon>Enterobacterales</taxon>
        <taxon>Pectobacteriaceae</taxon>
        <taxon>Pectobacterium</taxon>
    </lineage>
</organism>
<sequence length="54" mass="6022">MQAYGVDAAVHTRKIRAELARQGTLIGSYDAMQAGHERFPGFLTTHLIMNIIHL</sequence>
<evidence type="ECO:0000313" key="2">
    <source>
        <dbReference type="Proteomes" id="UP000007966"/>
    </source>
</evidence>
<dbReference type="EMBL" id="BX950851">
    <property type="protein sequence ID" value="CAG76023.1"/>
    <property type="molecule type" value="Genomic_DNA"/>
</dbReference>
<protein>
    <submittedName>
        <fullName evidence="1">Uncharacterized protein</fullName>
    </submittedName>
</protein>
<dbReference type="AlphaFoldDB" id="Q6D2H1"/>
<dbReference type="Proteomes" id="UP000007966">
    <property type="component" value="Chromosome"/>
</dbReference>
<gene>
    <name evidence="1" type="ordered locus">ECA3124</name>
</gene>
<dbReference type="HOGENOM" id="CLU_3046290_0_0_6"/>
<name>Q6D2H1_PECAS</name>
<accession>Q6D2H1</accession>
<dbReference type="KEGG" id="eca:ECA3124"/>
<dbReference type="STRING" id="218491.ECA3124"/>
<keyword evidence="2" id="KW-1185">Reference proteome</keyword>